<proteinExistence type="inferred from homology"/>
<organism evidence="3 4">
    <name type="scientific">Dimorphilus gyrociliatus</name>
    <dbReference type="NCBI Taxonomy" id="2664684"/>
    <lineage>
        <taxon>Eukaryota</taxon>
        <taxon>Metazoa</taxon>
        <taxon>Spiralia</taxon>
        <taxon>Lophotrochozoa</taxon>
        <taxon>Annelida</taxon>
        <taxon>Polychaeta</taxon>
        <taxon>Polychaeta incertae sedis</taxon>
        <taxon>Dinophilidae</taxon>
        <taxon>Dimorphilus</taxon>
    </lineage>
</organism>
<dbReference type="SUPFAM" id="SSF51735">
    <property type="entry name" value="NAD(P)-binding Rossmann-fold domains"/>
    <property type="match status" value="1"/>
</dbReference>
<dbReference type="Proteomes" id="UP000549394">
    <property type="component" value="Unassembled WGS sequence"/>
</dbReference>
<dbReference type="GO" id="GO:0005811">
    <property type="term" value="C:lipid droplet"/>
    <property type="evidence" value="ECO:0007669"/>
    <property type="project" value="TreeGrafter"/>
</dbReference>
<dbReference type="GO" id="GO:0005886">
    <property type="term" value="C:plasma membrane"/>
    <property type="evidence" value="ECO:0007669"/>
    <property type="project" value="TreeGrafter"/>
</dbReference>
<dbReference type="Pfam" id="PF03435">
    <property type="entry name" value="Sacchrp_dh_NADP"/>
    <property type="match status" value="1"/>
</dbReference>
<dbReference type="AlphaFoldDB" id="A0A7I8W0G9"/>
<dbReference type="GO" id="GO:0005739">
    <property type="term" value="C:mitochondrion"/>
    <property type="evidence" value="ECO:0007669"/>
    <property type="project" value="TreeGrafter"/>
</dbReference>
<dbReference type="InterPro" id="IPR036291">
    <property type="entry name" value="NAD(P)-bd_dom_sf"/>
</dbReference>
<dbReference type="OrthoDB" id="10268090at2759"/>
<dbReference type="FunFam" id="3.40.50.720:FF:000178">
    <property type="entry name" value="Saccharopine dehydrogenase-like oxidoreductase"/>
    <property type="match status" value="1"/>
</dbReference>
<dbReference type="Gene3D" id="3.40.50.720">
    <property type="entry name" value="NAD(P)-binding Rossmann-like Domain"/>
    <property type="match status" value="1"/>
</dbReference>
<dbReference type="InterPro" id="IPR005097">
    <property type="entry name" value="Sacchrp_dh_NADP-bd"/>
</dbReference>
<dbReference type="PANTHER" id="PTHR12286">
    <property type="entry name" value="SACCHAROPINE DEHYDROGENASE-LIKE OXIDOREDUCTASE"/>
    <property type="match status" value="1"/>
</dbReference>
<dbReference type="InterPro" id="IPR051276">
    <property type="entry name" value="Saccharopine_DH-like_oxidrdct"/>
</dbReference>
<dbReference type="PANTHER" id="PTHR12286:SF5">
    <property type="entry name" value="SACCHAROPINE DEHYDROGENASE-LIKE OXIDOREDUCTASE"/>
    <property type="match status" value="1"/>
</dbReference>
<evidence type="ECO:0000259" key="2">
    <source>
        <dbReference type="Pfam" id="PF03435"/>
    </source>
</evidence>
<protein>
    <submittedName>
        <fullName evidence="3">DgyrCDS10476</fullName>
    </submittedName>
</protein>
<dbReference type="EMBL" id="CAJFCJ010000015">
    <property type="protein sequence ID" value="CAD5122022.1"/>
    <property type="molecule type" value="Genomic_DNA"/>
</dbReference>
<accession>A0A7I8W0G9</accession>
<gene>
    <name evidence="3" type="ORF">DGYR_LOCUS9888</name>
</gene>
<reference evidence="3 4" key="1">
    <citation type="submission" date="2020-08" db="EMBL/GenBank/DDBJ databases">
        <authorList>
            <person name="Hejnol A."/>
        </authorList>
    </citation>
    <scope>NUCLEOTIDE SEQUENCE [LARGE SCALE GENOMIC DNA]</scope>
</reference>
<evidence type="ECO:0000256" key="1">
    <source>
        <dbReference type="ARBA" id="ARBA00038048"/>
    </source>
</evidence>
<evidence type="ECO:0000313" key="3">
    <source>
        <dbReference type="EMBL" id="CAD5122022.1"/>
    </source>
</evidence>
<feature type="domain" description="Saccharopine dehydrogenase NADP binding" evidence="2">
    <location>
        <begin position="10"/>
        <end position="145"/>
    </location>
</feature>
<keyword evidence="4" id="KW-1185">Reference proteome</keyword>
<name>A0A7I8W0G9_9ANNE</name>
<evidence type="ECO:0000313" key="4">
    <source>
        <dbReference type="Proteomes" id="UP000549394"/>
    </source>
</evidence>
<comment type="caution">
    <text evidence="3">The sequence shown here is derived from an EMBL/GenBank/DDBJ whole genome shotgun (WGS) entry which is preliminary data.</text>
</comment>
<comment type="similarity">
    <text evidence="1">Belongs to the saccharopine dehydrogenase family.</text>
</comment>
<sequence length="423" mass="47343">MSEATKKYDIVIFGATGFTGKYVIDEVVRTESEIPNLKWAVAGRKMRTLQEALGKAAERMNRQDLEDIDIIIADTNYYDSLVKMAESAKIVLNCVGPYRFFGEPVVKACVEGRAHHIDISGEPQFLEKMQLHYDAKAKENNVYIIGSCGWDSIPAEMGVIYTRDNFDGDLNAVESFIELNSTEKIVLHFATYQSAIHGFANANELATLRKSLFTTKLPRPSHKLKNRGSYFWSDVLNSYFMPFPGSDRSVVSRSQRLFYEEDSLRPIQFAPYNSLGSTTFGLVKALVFGFVFSFLAKFALGRSLLEKFPKFFTAGTFSHEGPNEKQMKAATFKMTFKGNGYKEKQPVNVDHVDIPDKMITTTVYGPEAGYISTPIAMVQCAYSILLEKDKMPGNGGVLPPGYAFAKTSLIQKLDSHGIKFQVL</sequence>
<dbReference type="GO" id="GO:0009247">
    <property type="term" value="P:glycolipid biosynthetic process"/>
    <property type="evidence" value="ECO:0007669"/>
    <property type="project" value="TreeGrafter"/>
</dbReference>